<dbReference type="GeneID" id="100377908"/>
<feature type="domain" description="Neurotransmitter-gated ion-channel transmembrane" evidence="16">
    <location>
        <begin position="239"/>
        <end position="484"/>
    </location>
</feature>
<dbReference type="InterPro" id="IPR006201">
    <property type="entry name" value="Neur_channel"/>
</dbReference>
<evidence type="ECO:0000256" key="11">
    <source>
        <dbReference type="ARBA" id="ARBA00023286"/>
    </source>
</evidence>
<evidence type="ECO:0000256" key="5">
    <source>
        <dbReference type="ARBA" id="ARBA00023018"/>
    </source>
</evidence>
<feature type="chain" id="PRO_5045012838" evidence="14">
    <location>
        <begin position="22"/>
        <end position="493"/>
    </location>
</feature>
<comment type="subcellular location">
    <subcellularLocation>
        <location evidence="13">Synaptic cell membrane</location>
        <topology evidence="13">Multi-pass membrane protein</topology>
    </subcellularLocation>
</comment>
<evidence type="ECO:0000256" key="4">
    <source>
        <dbReference type="ARBA" id="ARBA00022989"/>
    </source>
</evidence>
<reference evidence="18" key="1">
    <citation type="submission" date="2025-08" db="UniProtKB">
        <authorList>
            <consortium name="RefSeq"/>
        </authorList>
    </citation>
    <scope>IDENTIFICATION</scope>
    <source>
        <tissue evidence="18">Testes</tissue>
    </source>
</reference>
<dbReference type="Pfam" id="PF02931">
    <property type="entry name" value="Neur_chan_LBD"/>
    <property type="match status" value="1"/>
</dbReference>
<sequence>MDWKCLYALVVCVALINACSGSQVEDRLQSLLFTNYNKNVRPVESYNESLVLEFGLSITQLLEVHEKNQIIVSSCWVEQVWVDYRLSWNPYNFNNVSYLVIPTDWVWRPDIVLENSGNGVYNIPLSQFVTLESDGTVYLTPPAIFEVPCKLNIKYFPFDVQQCSLHFGPWEYTGEHVSLRPLYDVVIRDKYTTNTEWNLINSTVEIIDDFPECCPDEVYSVLAFTLTFARRPLYYIVNILVPCLMMALLTLLMFCLHPDSGEKISLGISILIAMSVFSLLVADIMPPTSEMIPVIAQYVMFNMFLIACSTVISVGVLSLHNRNVHSLHMHPVIRKIFMHYIPKALCMQRCHASIMKSHSITHDLSPHVCGSELKTDSKTGQVVVVTHTNTVFDQDEPQETNCNSSVNIGNGRPHKKAKHRHCRKADSTTLEQLLEEVMLIRQRAQHVEAEKLMLDDWKYVAAVVDRMFLYVSTLVYIIGTFVIFAQPEVLSSL</sequence>
<keyword evidence="7 14" id="KW-0472">Membrane</keyword>
<dbReference type="PANTHER" id="PTHR18945">
    <property type="entry name" value="NEUROTRANSMITTER GATED ION CHANNEL"/>
    <property type="match status" value="1"/>
</dbReference>
<dbReference type="CDD" id="cd18997">
    <property type="entry name" value="LGIC_ECD_nAChR"/>
    <property type="match status" value="1"/>
</dbReference>
<proteinExistence type="inferred from homology"/>
<dbReference type="InterPro" id="IPR002394">
    <property type="entry name" value="Nicotinic_acetylcholine_rcpt"/>
</dbReference>
<evidence type="ECO:0000256" key="7">
    <source>
        <dbReference type="ARBA" id="ARBA00023136"/>
    </source>
</evidence>
<keyword evidence="17" id="KW-1185">Reference proteome</keyword>
<feature type="signal peptide" evidence="14">
    <location>
        <begin position="1"/>
        <end position="21"/>
    </location>
</feature>
<dbReference type="Proteomes" id="UP000694865">
    <property type="component" value="Unplaced"/>
</dbReference>
<keyword evidence="1 14" id="KW-0813">Transport</keyword>
<keyword evidence="5" id="KW-0770">Synapse</keyword>
<evidence type="ECO:0000259" key="16">
    <source>
        <dbReference type="Pfam" id="PF02932"/>
    </source>
</evidence>
<evidence type="ECO:0000256" key="10">
    <source>
        <dbReference type="ARBA" id="ARBA00023180"/>
    </source>
</evidence>
<keyword evidence="14" id="KW-0732">Signal</keyword>
<feature type="transmembrane region" description="Helical" evidence="14">
    <location>
        <begin position="233"/>
        <end position="254"/>
    </location>
</feature>
<keyword evidence="3 14" id="KW-0812">Transmembrane</keyword>
<dbReference type="Pfam" id="PF02932">
    <property type="entry name" value="Neur_chan_memb"/>
    <property type="match status" value="1"/>
</dbReference>
<dbReference type="SUPFAM" id="SSF90112">
    <property type="entry name" value="Neurotransmitter-gated ion-channel transmembrane pore"/>
    <property type="match status" value="1"/>
</dbReference>
<dbReference type="SUPFAM" id="SSF63712">
    <property type="entry name" value="Nicotinic receptor ligand binding domain-like"/>
    <property type="match status" value="1"/>
</dbReference>
<dbReference type="Gene3D" id="2.70.170.10">
    <property type="entry name" value="Neurotransmitter-gated ion-channel ligand-binding domain"/>
    <property type="match status" value="1"/>
</dbReference>
<evidence type="ECO:0000259" key="15">
    <source>
        <dbReference type="Pfam" id="PF02931"/>
    </source>
</evidence>
<dbReference type="InterPro" id="IPR036734">
    <property type="entry name" value="Neur_chan_lig-bd_sf"/>
</dbReference>
<keyword evidence="10" id="KW-0325">Glycoprotein</keyword>
<evidence type="ECO:0000256" key="1">
    <source>
        <dbReference type="ARBA" id="ARBA00022448"/>
    </source>
</evidence>
<evidence type="ECO:0000256" key="12">
    <source>
        <dbReference type="ARBA" id="ARBA00023303"/>
    </source>
</evidence>
<gene>
    <name evidence="18" type="primary">LOC100377908</name>
</gene>
<dbReference type="InterPro" id="IPR038050">
    <property type="entry name" value="Neuro_actylchol_rec"/>
</dbReference>
<evidence type="ECO:0000256" key="6">
    <source>
        <dbReference type="ARBA" id="ARBA00023065"/>
    </source>
</evidence>
<protein>
    <submittedName>
        <fullName evidence="18">Neuronal acetylcholine receptor subunit alpha-2-like</fullName>
    </submittedName>
</protein>
<keyword evidence="4 14" id="KW-1133">Transmembrane helix</keyword>
<dbReference type="CDD" id="cd19051">
    <property type="entry name" value="LGIC_TM_cation"/>
    <property type="match status" value="1"/>
</dbReference>
<name>A0ABM0LXM9_SACKO</name>
<evidence type="ECO:0000256" key="8">
    <source>
        <dbReference type="ARBA" id="ARBA00023157"/>
    </source>
</evidence>
<dbReference type="InterPro" id="IPR006202">
    <property type="entry name" value="Neur_chan_lig-bd"/>
</dbReference>
<dbReference type="RefSeq" id="XP_006812520.1">
    <property type="nucleotide sequence ID" value="XM_006812457.1"/>
</dbReference>
<dbReference type="InterPro" id="IPR018000">
    <property type="entry name" value="Neurotransmitter_ion_chnl_CS"/>
</dbReference>
<evidence type="ECO:0000256" key="2">
    <source>
        <dbReference type="ARBA" id="ARBA00022475"/>
    </source>
</evidence>
<dbReference type="PROSITE" id="PS00236">
    <property type="entry name" value="NEUROTR_ION_CHANNEL"/>
    <property type="match status" value="1"/>
</dbReference>
<keyword evidence="12 14" id="KW-0407">Ion channel</keyword>
<organism evidence="17 18">
    <name type="scientific">Saccoglossus kowalevskii</name>
    <name type="common">Acorn worm</name>
    <dbReference type="NCBI Taxonomy" id="10224"/>
    <lineage>
        <taxon>Eukaryota</taxon>
        <taxon>Metazoa</taxon>
        <taxon>Hemichordata</taxon>
        <taxon>Enteropneusta</taxon>
        <taxon>Harrimaniidae</taxon>
        <taxon>Saccoglossus</taxon>
    </lineage>
</organism>
<evidence type="ECO:0000256" key="9">
    <source>
        <dbReference type="ARBA" id="ARBA00023170"/>
    </source>
</evidence>
<evidence type="ECO:0000313" key="17">
    <source>
        <dbReference type="Proteomes" id="UP000694865"/>
    </source>
</evidence>
<feature type="transmembrane region" description="Helical" evidence="14">
    <location>
        <begin position="298"/>
        <end position="319"/>
    </location>
</feature>
<comment type="similarity">
    <text evidence="14">Belongs to the ligand-gated ion channel (TC 1.A.9) family.</text>
</comment>
<dbReference type="InterPro" id="IPR036719">
    <property type="entry name" value="Neuro-gated_channel_TM_sf"/>
</dbReference>
<keyword evidence="9" id="KW-0675">Receptor</keyword>
<keyword evidence="11" id="KW-1071">Ligand-gated ion channel</keyword>
<keyword evidence="8" id="KW-1015">Disulfide bond</keyword>
<dbReference type="InterPro" id="IPR006029">
    <property type="entry name" value="Neurotrans-gated_channel_TM"/>
</dbReference>
<dbReference type="NCBIfam" id="TIGR00860">
    <property type="entry name" value="LIC"/>
    <property type="match status" value="1"/>
</dbReference>
<evidence type="ECO:0000256" key="13">
    <source>
        <dbReference type="ARBA" id="ARBA00034099"/>
    </source>
</evidence>
<evidence type="ECO:0000313" key="18">
    <source>
        <dbReference type="RefSeq" id="XP_006812520.1"/>
    </source>
</evidence>
<dbReference type="PRINTS" id="PR00252">
    <property type="entry name" value="NRIONCHANNEL"/>
</dbReference>
<accession>A0ABM0LXM9</accession>
<feature type="transmembrane region" description="Helical" evidence="14">
    <location>
        <begin position="266"/>
        <end position="286"/>
    </location>
</feature>
<dbReference type="Gene3D" id="1.20.58.390">
    <property type="entry name" value="Neurotransmitter-gated ion-channel transmembrane domain"/>
    <property type="match status" value="2"/>
</dbReference>
<evidence type="ECO:0000256" key="3">
    <source>
        <dbReference type="ARBA" id="ARBA00022692"/>
    </source>
</evidence>
<feature type="domain" description="Neurotransmitter-gated ion-channel ligand-binding" evidence="15">
    <location>
        <begin position="25"/>
        <end position="232"/>
    </location>
</feature>
<feature type="transmembrane region" description="Helical" evidence="14">
    <location>
        <begin position="467"/>
        <end position="485"/>
    </location>
</feature>
<keyword evidence="2" id="KW-1003">Cell membrane</keyword>
<dbReference type="PRINTS" id="PR00254">
    <property type="entry name" value="NICOTINICR"/>
</dbReference>
<keyword evidence="6 14" id="KW-0406">Ion transport</keyword>
<evidence type="ECO:0000256" key="14">
    <source>
        <dbReference type="RuleBase" id="RU000687"/>
    </source>
</evidence>